<keyword evidence="11" id="KW-0408">Iron</keyword>
<evidence type="ECO:0000256" key="8">
    <source>
        <dbReference type="ARBA" id="ARBA00022723"/>
    </source>
</evidence>
<evidence type="ECO:0000256" key="15">
    <source>
        <dbReference type="SAM" id="SignalP"/>
    </source>
</evidence>
<reference evidence="17" key="2">
    <citation type="submission" date="2021-08" db="EMBL/GenBank/DDBJ databases">
        <authorList>
            <person name="Tani A."/>
            <person name="Ola A."/>
            <person name="Ogura Y."/>
            <person name="Katsura K."/>
            <person name="Hayashi T."/>
        </authorList>
    </citation>
    <scope>NUCLEOTIDE SEQUENCE</scope>
    <source>
        <strain evidence="17">DSM 19015</strain>
    </source>
</reference>
<dbReference type="RefSeq" id="WP_238244098.1">
    <property type="nucleotide sequence ID" value="NZ_BPQP01000031.1"/>
</dbReference>
<evidence type="ECO:0000256" key="11">
    <source>
        <dbReference type="ARBA" id="ARBA00023004"/>
    </source>
</evidence>
<reference evidence="17" key="1">
    <citation type="journal article" date="2021" name="Front. Microbiol.">
        <title>Comprehensive Comparative Genomics and Phenotyping of Methylobacterium Species.</title>
        <authorList>
            <person name="Alessa O."/>
            <person name="Ogura Y."/>
            <person name="Fujitani Y."/>
            <person name="Takami H."/>
            <person name="Hayashi T."/>
            <person name="Sahin N."/>
            <person name="Tani A."/>
        </authorList>
    </citation>
    <scope>NUCLEOTIDE SEQUENCE</scope>
    <source>
        <strain evidence="17">DSM 19015</strain>
    </source>
</reference>
<name>A0ABQ4RWH6_9HYPH</name>
<dbReference type="Pfam" id="PF01292">
    <property type="entry name" value="Ni_hydr_CYTB"/>
    <property type="match status" value="1"/>
</dbReference>
<accession>A0ABQ4RWH6</accession>
<dbReference type="SUPFAM" id="SSF81342">
    <property type="entry name" value="Transmembrane di-heme cytochromes"/>
    <property type="match status" value="1"/>
</dbReference>
<dbReference type="InterPro" id="IPR051817">
    <property type="entry name" value="FDH_cytochrome_b556_subunit"/>
</dbReference>
<evidence type="ECO:0000256" key="4">
    <source>
        <dbReference type="ARBA" id="ARBA00022448"/>
    </source>
</evidence>
<gene>
    <name evidence="17" type="ORF">OCOJLMKI_2143</name>
</gene>
<keyword evidence="10 14" id="KW-1133">Transmembrane helix</keyword>
<dbReference type="NCBIfam" id="TIGR01583">
    <property type="entry name" value="formate-DH-gamm"/>
    <property type="match status" value="1"/>
</dbReference>
<evidence type="ECO:0000256" key="13">
    <source>
        <dbReference type="SAM" id="MobiDB-lite"/>
    </source>
</evidence>
<feature type="region of interest" description="Disordered" evidence="13">
    <location>
        <begin position="325"/>
        <end position="348"/>
    </location>
</feature>
<comment type="similarity">
    <text evidence="3">Belongs to the formate dehydrogenase gamma subunit family.</text>
</comment>
<keyword evidence="12 14" id="KW-0472">Membrane</keyword>
<keyword evidence="8" id="KW-0479">Metal-binding</keyword>
<organism evidence="17 18">
    <name type="scientific">Methylobacterium iners</name>
    <dbReference type="NCBI Taxonomy" id="418707"/>
    <lineage>
        <taxon>Bacteria</taxon>
        <taxon>Pseudomonadati</taxon>
        <taxon>Pseudomonadota</taxon>
        <taxon>Alphaproteobacteria</taxon>
        <taxon>Hyphomicrobiales</taxon>
        <taxon>Methylobacteriaceae</taxon>
        <taxon>Methylobacterium</taxon>
    </lineage>
</organism>
<feature type="transmembrane region" description="Helical" evidence="14">
    <location>
        <begin position="237"/>
        <end position="261"/>
    </location>
</feature>
<evidence type="ECO:0000256" key="12">
    <source>
        <dbReference type="ARBA" id="ARBA00023136"/>
    </source>
</evidence>
<dbReference type="EMBL" id="BPQP01000031">
    <property type="protein sequence ID" value="GJD94936.1"/>
    <property type="molecule type" value="Genomic_DNA"/>
</dbReference>
<dbReference type="InterPro" id="IPR016174">
    <property type="entry name" value="Di-haem_cyt_TM"/>
</dbReference>
<protein>
    <recommendedName>
        <fullName evidence="16">Cytochrome b561 bacterial/Ni-hydrogenase domain-containing protein</fullName>
    </recommendedName>
</protein>
<keyword evidence="15" id="KW-0732">Signal</keyword>
<evidence type="ECO:0000256" key="7">
    <source>
        <dbReference type="ARBA" id="ARBA00022692"/>
    </source>
</evidence>
<evidence type="ECO:0000256" key="3">
    <source>
        <dbReference type="ARBA" id="ARBA00010747"/>
    </source>
</evidence>
<keyword evidence="5" id="KW-1003">Cell membrane</keyword>
<feature type="signal peptide" evidence="15">
    <location>
        <begin position="1"/>
        <end position="24"/>
    </location>
</feature>
<comment type="cofactor">
    <cofactor evidence="1">
        <name>heme</name>
        <dbReference type="ChEBI" id="CHEBI:30413"/>
    </cofactor>
</comment>
<feature type="domain" description="Cytochrome b561 bacterial/Ni-hydrogenase" evidence="16">
    <location>
        <begin position="129"/>
        <end position="297"/>
    </location>
</feature>
<dbReference type="PANTHER" id="PTHR30074:SF6">
    <property type="entry name" value="FORMATE DEHYDROGENASE GAMMA SUBUNIT"/>
    <property type="match status" value="1"/>
</dbReference>
<evidence type="ECO:0000259" key="16">
    <source>
        <dbReference type="Pfam" id="PF01292"/>
    </source>
</evidence>
<dbReference type="Proteomes" id="UP001055125">
    <property type="component" value="Unassembled WGS sequence"/>
</dbReference>
<dbReference type="Gene3D" id="1.20.950.20">
    <property type="entry name" value="Transmembrane di-heme cytochromes, Chain C"/>
    <property type="match status" value="1"/>
</dbReference>
<feature type="chain" id="PRO_5045633187" description="Cytochrome b561 bacterial/Ni-hydrogenase domain-containing protein" evidence="15">
    <location>
        <begin position="25"/>
        <end position="348"/>
    </location>
</feature>
<feature type="transmembrane region" description="Helical" evidence="14">
    <location>
        <begin position="136"/>
        <end position="157"/>
    </location>
</feature>
<proteinExistence type="inferred from homology"/>
<dbReference type="InterPro" id="IPR006471">
    <property type="entry name" value="Formate_DH_gsu"/>
</dbReference>
<evidence type="ECO:0000313" key="18">
    <source>
        <dbReference type="Proteomes" id="UP001055125"/>
    </source>
</evidence>
<dbReference type="InterPro" id="IPR011577">
    <property type="entry name" value="Cyt_b561_bac/Ni-Hgenase"/>
</dbReference>
<evidence type="ECO:0000256" key="1">
    <source>
        <dbReference type="ARBA" id="ARBA00001971"/>
    </source>
</evidence>
<keyword evidence="7 14" id="KW-0812">Transmembrane</keyword>
<comment type="subcellular location">
    <subcellularLocation>
        <location evidence="2">Cell membrane</location>
        <topology evidence="2">Multi-pass membrane protein</topology>
    </subcellularLocation>
</comment>
<feature type="transmembrane region" description="Helical" evidence="14">
    <location>
        <begin position="273"/>
        <end position="292"/>
    </location>
</feature>
<sequence>MARVSGLVRTGIVALSLWAAGALAPSSAQMTKDGLNPTGANPTANSVNEEFLFKQEPKIGGRVSIPDQKSANLIQPQGREYRAFREDYLPWIGGIAVLGILGLLATFFLLRGRIPLDDPGPDTGKKILRFNSFERFAHWMTATCFIILSLSGLNYIFGKRLLMPLIGPEAFGALAQWAKYAHLYLAWPFMLGIAIMLVVWVRDNIPEKLDWEWIKAGGGLVGRGHPHARRFNAGQKVVFWMVVGFGAAMSVTGLVMMFPFSVTDINGMQVTQVIHSLIGVVFIAGILAHIYIGSIGMEGAYDAMGSGKVDLGWAKSHHDLWVEEQQAKTASGPQVGKRPVSPHQVPAE</sequence>
<comment type="caution">
    <text evidence="17">The sequence shown here is derived from an EMBL/GenBank/DDBJ whole genome shotgun (WGS) entry which is preliminary data.</text>
</comment>
<keyword evidence="9" id="KW-0249">Electron transport</keyword>
<evidence type="ECO:0000256" key="6">
    <source>
        <dbReference type="ARBA" id="ARBA00022617"/>
    </source>
</evidence>
<keyword evidence="18" id="KW-1185">Reference proteome</keyword>
<evidence type="ECO:0000313" key="17">
    <source>
        <dbReference type="EMBL" id="GJD94936.1"/>
    </source>
</evidence>
<evidence type="ECO:0000256" key="9">
    <source>
        <dbReference type="ARBA" id="ARBA00022982"/>
    </source>
</evidence>
<evidence type="ECO:0000256" key="10">
    <source>
        <dbReference type="ARBA" id="ARBA00022989"/>
    </source>
</evidence>
<keyword evidence="4" id="KW-0813">Transport</keyword>
<evidence type="ECO:0000256" key="5">
    <source>
        <dbReference type="ARBA" id="ARBA00022475"/>
    </source>
</evidence>
<keyword evidence="6" id="KW-0349">Heme</keyword>
<feature type="transmembrane region" description="Helical" evidence="14">
    <location>
        <begin position="88"/>
        <end position="110"/>
    </location>
</feature>
<dbReference type="PANTHER" id="PTHR30074">
    <property type="entry name" value="FORMATE DEHYDROGENASE, NITRATE-INDUCIBLE, CYTOCHROME B556 FDN SUBUNIT"/>
    <property type="match status" value="1"/>
</dbReference>
<feature type="transmembrane region" description="Helical" evidence="14">
    <location>
        <begin position="177"/>
        <end position="201"/>
    </location>
</feature>
<evidence type="ECO:0000256" key="2">
    <source>
        <dbReference type="ARBA" id="ARBA00004651"/>
    </source>
</evidence>
<evidence type="ECO:0000256" key="14">
    <source>
        <dbReference type="SAM" id="Phobius"/>
    </source>
</evidence>